<evidence type="ECO:0000313" key="2">
    <source>
        <dbReference type="Proteomes" id="UP000008783"/>
    </source>
</evidence>
<name>E3JTS5_PUCGT</name>
<dbReference type="InParanoid" id="E3JTS5"/>
<dbReference type="EMBL" id="DS178264">
    <property type="protein sequence ID" value="EFP75492.1"/>
    <property type="molecule type" value="Genomic_DNA"/>
</dbReference>
<organism evidence="1 2">
    <name type="scientific">Puccinia graminis f. sp. tritici (strain CRL 75-36-700-3 / race SCCL)</name>
    <name type="common">Black stem rust fungus</name>
    <dbReference type="NCBI Taxonomy" id="418459"/>
    <lineage>
        <taxon>Eukaryota</taxon>
        <taxon>Fungi</taxon>
        <taxon>Dikarya</taxon>
        <taxon>Basidiomycota</taxon>
        <taxon>Pucciniomycotina</taxon>
        <taxon>Pucciniomycetes</taxon>
        <taxon>Pucciniales</taxon>
        <taxon>Pucciniaceae</taxon>
        <taxon>Puccinia</taxon>
    </lineage>
</organism>
<reference evidence="2" key="2">
    <citation type="journal article" date="2011" name="Proc. Natl. Acad. Sci. U.S.A.">
        <title>Obligate biotrophy features unraveled by the genomic analysis of rust fungi.</title>
        <authorList>
            <person name="Duplessis S."/>
            <person name="Cuomo C.A."/>
            <person name="Lin Y.-C."/>
            <person name="Aerts A."/>
            <person name="Tisserant E."/>
            <person name="Veneault-Fourrey C."/>
            <person name="Joly D.L."/>
            <person name="Hacquard S."/>
            <person name="Amselem J."/>
            <person name="Cantarel B.L."/>
            <person name="Chiu R."/>
            <person name="Coutinho P.M."/>
            <person name="Feau N."/>
            <person name="Field M."/>
            <person name="Frey P."/>
            <person name="Gelhaye E."/>
            <person name="Goldberg J."/>
            <person name="Grabherr M.G."/>
            <person name="Kodira C.D."/>
            <person name="Kohler A."/>
            <person name="Kuees U."/>
            <person name="Lindquist E.A."/>
            <person name="Lucas S.M."/>
            <person name="Mago R."/>
            <person name="Mauceli E."/>
            <person name="Morin E."/>
            <person name="Murat C."/>
            <person name="Pangilinan J.L."/>
            <person name="Park R."/>
            <person name="Pearson M."/>
            <person name="Quesneville H."/>
            <person name="Rouhier N."/>
            <person name="Sakthikumar S."/>
            <person name="Salamov A.A."/>
            <person name="Schmutz J."/>
            <person name="Selles B."/>
            <person name="Shapiro H."/>
            <person name="Tanguay P."/>
            <person name="Tuskan G.A."/>
            <person name="Henrissat B."/>
            <person name="Van de Peer Y."/>
            <person name="Rouze P."/>
            <person name="Ellis J.G."/>
            <person name="Dodds P.N."/>
            <person name="Schein J.E."/>
            <person name="Zhong S."/>
            <person name="Hamelin R.C."/>
            <person name="Grigoriev I.V."/>
            <person name="Szabo L.J."/>
            <person name="Martin F."/>
        </authorList>
    </citation>
    <scope>NUCLEOTIDE SEQUENCE [LARGE SCALE GENOMIC DNA]</scope>
    <source>
        <strain evidence="2">CRL 75-36-700-3 / race SCCL</strain>
    </source>
</reference>
<dbReference type="Proteomes" id="UP000008783">
    <property type="component" value="Unassembled WGS sequence"/>
</dbReference>
<dbReference type="HOGENOM" id="CLU_3260774_0_0_1"/>
<dbReference type="KEGG" id="pgr:PGTG_00823"/>
<dbReference type="AlphaFoldDB" id="E3JTS5"/>
<accession>E3JTS5</accession>
<dbReference type="RefSeq" id="XP_003319911.1">
    <property type="nucleotide sequence ID" value="XM_003319863.1"/>
</dbReference>
<protein>
    <submittedName>
        <fullName evidence="1">Uncharacterized protein</fullName>
    </submittedName>
</protein>
<reference key="1">
    <citation type="submission" date="2007-01" db="EMBL/GenBank/DDBJ databases">
        <title>The Genome Sequence of Puccinia graminis f. sp. tritici Strain CRL 75-36-700-3.</title>
        <authorList>
            <consortium name="The Broad Institute Genome Sequencing Platform"/>
            <person name="Birren B."/>
            <person name="Lander E."/>
            <person name="Galagan J."/>
            <person name="Nusbaum C."/>
            <person name="Devon K."/>
            <person name="Cuomo C."/>
            <person name="Jaffe D."/>
            <person name="Butler J."/>
            <person name="Alvarez P."/>
            <person name="Gnerre S."/>
            <person name="Grabherr M."/>
            <person name="Mauceli E."/>
            <person name="Brockman W."/>
            <person name="Young S."/>
            <person name="LaButti K."/>
            <person name="Sykes S."/>
            <person name="DeCaprio D."/>
            <person name="Crawford M."/>
            <person name="Koehrsen M."/>
            <person name="Engels R."/>
            <person name="Montgomery P."/>
            <person name="Pearson M."/>
            <person name="Howarth C."/>
            <person name="Larson L."/>
            <person name="White J."/>
            <person name="Zeng Q."/>
            <person name="Kodira C."/>
            <person name="Yandava C."/>
            <person name="Alvarado L."/>
            <person name="O'Leary S."/>
            <person name="Szabo L."/>
            <person name="Dean R."/>
            <person name="Schein J."/>
        </authorList>
    </citation>
    <scope>NUCLEOTIDE SEQUENCE</scope>
    <source>
        <strain>CRL 75-36-700-3</strain>
    </source>
</reference>
<evidence type="ECO:0000313" key="1">
    <source>
        <dbReference type="EMBL" id="EFP75492.1"/>
    </source>
</evidence>
<sequence>MGSKRVEAAKVVSFLKETEKTCTPQAPGLFHRTQAWVLWEKA</sequence>
<keyword evidence="2" id="KW-1185">Reference proteome</keyword>
<dbReference type="VEuPathDB" id="FungiDB:PGTG_00823"/>
<proteinExistence type="predicted"/>
<dbReference type="GeneID" id="10543122"/>
<gene>
    <name evidence="1" type="ORF">PGTG_00823</name>
</gene>